<reference evidence="2" key="2">
    <citation type="journal article" date="2024" name="Plant">
        <title>Genomic evolution and insights into agronomic trait innovations of Sesamum species.</title>
        <authorList>
            <person name="Miao H."/>
            <person name="Wang L."/>
            <person name="Qu L."/>
            <person name="Liu H."/>
            <person name="Sun Y."/>
            <person name="Le M."/>
            <person name="Wang Q."/>
            <person name="Wei S."/>
            <person name="Zheng Y."/>
            <person name="Lin W."/>
            <person name="Duan Y."/>
            <person name="Cao H."/>
            <person name="Xiong S."/>
            <person name="Wang X."/>
            <person name="Wei L."/>
            <person name="Li C."/>
            <person name="Ma Q."/>
            <person name="Ju M."/>
            <person name="Zhao R."/>
            <person name="Li G."/>
            <person name="Mu C."/>
            <person name="Tian Q."/>
            <person name="Mei H."/>
            <person name="Zhang T."/>
            <person name="Gao T."/>
            <person name="Zhang H."/>
        </authorList>
    </citation>
    <scope>NUCLEOTIDE SEQUENCE</scope>
    <source>
        <strain evidence="2">KEN8</strain>
    </source>
</reference>
<protein>
    <recommendedName>
        <fullName evidence="1">Integrase catalytic domain-containing protein</fullName>
    </recommendedName>
</protein>
<dbReference type="SUPFAM" id="SSF53098">
    <property type="entry name" value="Ribonuclease H-like"/>
    <property type="match status" value="1"/>
</dbReference>
<dbReference type="InterPro" id="IPR052160">
    <property type="entry name" value="Gypsy_RT_Integrase-like"/>
</dbReference>
<feature type="domain" description="Integrase catalytic" evidence="1">
    <location>
        <begin position="117"/>
        <end position="197"/>
    </location>
</feature>
<accession>A0AAW2IYQ1</accession>
<dbReference type="GO" id="GO:0003676">
    <property type="term" value="F:nucleic acid binding"/>
    <property type="evidence" value="ECO:0007669"/>
    <property type="project" value="InterPro"/>
</dbReference>
<dbReference type="Gene3D" id="3.30.420.10">
    <property type="entry name" value="Ribonuclease H-like superfamily/Ribonuclease H"/>
    <property type="match status" value="1"/>
</dbReference>
<evidence type="ECO:0000313" key="2">
    <source>
        <dbReference type="EMBL" id="KAL0287355.1"/>
    </source>
</evidence>
<organism evidence="2">
    <name type="scientific">Sesamum calycinum</name>
    <dbReference type="NCBI Taxonomy" id="2727403"/>
    <lineage>
        <taxon>Eukaryota</taxon>
        <taxon>Viridiplantae</taxon>
        <taxon>Streptophyta</taxon>
        <taxon>Embryophyta</taxon>
        <taxon>Tracheophyta</taxon>
        <taxon>Spermatophyta</taxon>
        <taxon>Magnoliopsida</taxon>
        <taxon>eudicotyledons</taxon>
        <taxon>Gunneridae</taxon>
        <taxon>Pentapetalae</taxon>
        <taxon>asterids</taxon>
        <taxon>lamiids</taxon>
        <taxon>Lamiales</taxon>
        <taxon>Pedaliaceae</taxon>
        <taxon>Sesamum</taxon>
    </lineage>
</organism>
<dbReference type="InterPro" id="IPR012337">
    <property type="entry name" value="RNaseH-like_sf"/>
</dbReference>
<proteinExistence type="predicted"/>
<dbReference type="PANTHER" id="PTHR47266">
    <property type="entry name" value="ENDONUCLEASE-RELATED"/>
    <property type="match status" value="1"/>
</dbReference>
<name>A0AAW2IYQ1_9LAMI</name>
<dbReference type="Gene3D" id="1.10.340.70">
    <property type="match status" value="1"/>
</dbReference>
<dbReference type="InterPro" id="IPR001584">
    <property type="entry name" value="Integrase_cat-core"/>
</dbReference>
<gene>
    <name evidence="2" type="ORF">Scaly_2767100</name>
</gene>
<dbReference type="Pfam" id="PF17921">
    <property type="entry name" value="Integrase_H2C2"/>
    <property type="match status" value="1"/>
</dbReference>
<comment type="caution">
    <text evidence="2">The sequence shown here is derived from an EMBL/GenBank/DDBJ whole genome shotgun (WGS) entry which is preliminary data.</text>
</comment>
<dbReference type="EMBL" id="JACGWM010001825">
    <property type="protein sequence ID" value="KAL0287355.1"/>
    <property type="molecule type" value="Genomic_DNA"/>
</dbReference>
<sequence length="197" mass="22315">MPAEWELSDDVPDEDVLVIEVTPPWRMYFNGASHKEGTGAGVVFVTSEGEVQAMEEAHSGIFGGHQSGPKLHFCTKRMGHYWPTLVKDYINYVRRCQACQFHANLIHQPPESLHPTVASWPFNAWGLDVVGPLTKSSRGHLYILTAIDYFSKWVEAVPLKELKKEKVADFIRTHIIYRYGVPRYTLSLITESPFAIA</sequence>
<dbReference type="GO" id="GO:0015074">
    <property type="term" value="P:DNA integration"/>
    <property type="evidence" value="ECO:0007669"/>
    <property type="project" value="InterPro"/>
</dbReference>
<dbReference type="InterPro" id="IPR041588">
    <property type="entry name" value="Integrase_H2C2"/>
</dbReference>
<dbReference type="AlphaFoldDB" id="A0AAW2IYQ1"/>
<dbReference type="PROSITE" id="PS50994">
    <property type="entry name" value="INTEGRASE"/>
    <property type="match status" value="1"/>
</dbReference>
<evidence type="ECO:0000259" key="1">
    <source>
        <dbReference type="PROSITE" id="PS50994"/>
    </source>
</evidence>
<reference evidence="2" key="1">
    <citation type="submission" date="2020-06" db="EMBL/GenBank/DDBJ databases">
        <authorList>
            <person name="Li T."/>
            <person name="Hu X."/>
            <person name="Zhang T."/>
            <person name="Song X."/>
            <person name="Zhang H."/>
            <person name="Dai N."/>
            <person name="Sheng W."/>
            <person name="Hou X."/>
            <person name="Wei L."/>
        </authorList>
    </citation>
    <scope>NUCLEOTIDE SEQUENCE</scope>
    <source>
        <strain evidence="2">KEN8</strain>
        <tissue evidence="2">Leaf</tissue>
    </source>
</reference>
<dbReference type="InterPro" id="IPR036397">
    <property type="entry name" value="RNaseH_sf"/>
</dbReference>